<dbReference type="Proteomes" id="UP000314294">
    <property type="component" value="Unassembled WGS sequence"/>
</dbReference>
<comment type="caution">
    <text evidence="3">The sequence shown here is derived from an EMBL/GenBank/DDBJ whole genome shotgun (WGS) entry which is preliminary data.</text>
</comment>
<feature type="transmembrane region" description="Helical" evidence="2">
    <location>
        <begin position="52"/>
        <end position="69"/>
    </location>
</feature>
<protein>
    <submittedName>
        <fullName evidence="3">Uncharacterized protein</fullName>
    </submittedName>
</protein>
<accession>A0A4Z2J8K6</accession>
<evidence type="ECO:0000313" key="4">
    <source>
        <dbReference type="Proteomes" id="UP000314294"/>
    </source>
</evidence>
<keyword evidence="4" id="KW-1185">Reference proteome</keyword>
<evidence type="ECO:0000256" key="1">
    <source>
        <dbReference type="SAM" id="MobiDB-lite"/>
    </source>
</evidence>
<keyword evidence="2" id="KW-1133">Transmembrane helix</keyword>
<gene>
    <name evidence="3" type="ORF">EYF80_003658</name>
</gene>
<keyword evidence="2" id="KW-0812">Transmembrane</keyword>
<dbReference type="EMBL" id="SRLO01000017">
    <property type="protein sequence ID" value="TNN86241.1"/>
    <property type="molecule type" value="Genomic_DNA"/>
</dbReference>
<organism evidence="3 4">
    <name type="scientific">Liparis tanakae</name>
    <name type="common">Tanaka's snailfish</name>
    <dbReference type="NCBI Taxonomy" id="230148"/>
    <lineage>
        <taxon>Eukaryota</taxon>
        <taxon>Metazoa</taxon>
        <taxon>Chordata</taxon>
        <taxon>Craniata</taxon>
        <taxon>Vertebrata</taxon>
        <taxon>Euteleostomi</taxon>
        <taxon>Actinopterygii</taxon>
        <taxon>Neopterygii</taxon>
        <taxon>Teleostei</taxon>
        <taxon>Neoteleostei</taxon>
        <taxon>Acanthomorphata</taxon>
        <taxon>Eupercaria</taxon>
        <taxon>Perciformes</taxon>
        <taxon>Cottioidei</taxon>
        <taxon>Cottales</taxon>
        <taxon>Liparidae</taxon>
        <taxon>Liparis</taxon>
    </lineage>
</organism>
<dbReference type="AlphaFoldDB" id="A0A4Z2J8K6"/>
<proteinExistence type="predicted"/>
<feature type="transmembrane region" description="Helical" evidence="2">
    <location>
        <begin position="81"/>
        <end position="101"/>
    </location>
</feature>
<evidence type="ECO:0000313" key="3">
    <source>
        <dbReference type="EMBL" id="TNN86241.1"/>
    </source>
</evidence>
<feature type="region of interest" description="Disordered" evidence="1">
    <location>
        <begin position="156"/>
        <end position="183"/>
    </location>
</feature>
<evidence type="ECO:0000256" key="2">
    <source>
        <dbReference type="SAM" id="Phobius"/>
    </source>
</evidence>
<sequence>MGLEAMLRSPSPILKSKLLYLPPSNASLRRLIPISSATIMLIKLPLELELELLDLLQLLFLLGICLLLGHNVGMRLDFSYVWLYVSLTAGCLLTFAGNSLGEASGVVLGDLIPLAGDILGETGGVVLGWSAEVIKTGQRDLAAAVDGGPALVACGDEDPAPHRPGAPGPFGSRGCEQGLSEDG</sequence>
<keyword evidence="2" id="KW-0472">Membrane</keyword>
<name>A0A4Z2J8K6_9TELE</name>
<reference evidence="3 4" key="1">
    <citation type="submission" date="2019-03" db="EMBL/GenBank/DDBJ databases">
        <title>First draft genome of Liparis tanakae, snailfish: a comprehensive survey of snailfish specific genes.</title>
        <authorList>
            <person name="Kim W."/>
            <person name="Song I."/>
            <person name="Jeong J.-H."/>
            <person name="Kim D."/>
            <person name="Kim S."/>
            <person name="Ryu S."/>
            <person name="Song J.Y."/>
            <person name="Lee S.K."/>
        </authorList>
    </citation>
    <scope>NUCLEOTIDE SEQUENCE [LARGE SCALE GENOMIC DNA]</scope>
    <source>
        <tissue evidence="3">Muscle</tissue>
    </source>
</reference>